<accession>A0A532VA26</accession>
<proteinExistence type="predicted"/>
<evidence type="ECO:0000313" key="1">
    <source>
        <dbReference type="EMBL" id="TKJ44028.1"/>
    </source>
</evidence>
<reference evidence="1 2" key="1">
    <citation type="submission" date="2017-06" db="EMBL/GenBank/DDBJ databases">
        <title>Novel microbial phyla capable of carbon fixation and sulfur reduction in deep-sea sediments.</title>
        <authorList>
            <person name="Huang J."/>
            <person name="Baker B."/>
            <person name="Wang Y."/>
        </authorList>
    </citation>
    <scope>NUCLEOTIDE SEQUENCE [LARGE SCALE GENOMIC DNA]</scope>
    <source>
        <strain evidence="1">B3_TA06</strain>
    </source>
</reference>
<name>A0A532VA26_UNCT6</name>
<dbReference type="Proteomes" id="UP000317778">
    <property type="component" value="Unassembled WGS sequence"/>
</dbReference>
<comment type="caution">
    <text evidence="1">The sequence shown here is derived from an EMBL/GenBank/DDBJ whole genome shotgun (WGS) entry which is preliminary data.</text>
</comment>
<gene>
    <name evidence="1" type="ORF">CEE36_02605</name>
</gene>
<dbReference type="AlphaFoldDB" id="A0A532VA26"/>
<evidence type="ECO:0000313" key="2">
    <source>
        <dbReference type="Proteomes" id="UP000317778"/>
    </source>
</evidence>
<sequence length="69" mass="7876">MDTSDIQGFAPEEYLIEVDPKGDHVEAWVQKITLDTNEIKVELYDKGEIEDIESTKIPLIPIKVECDID</sequence>
<dbReference type="EMBL" id="NJBO01000002">
    <property type="protein sequence ID" value="TKJ44028.1"/>
    <property type="molecule type" value="Genomic_DNA"/>
</dbReference>
<protein>
    <submittedName>
        <fullName evidence="1">Uncharacterized protein</fullName>
    </submittedName>
</protein>
<organism evidence="1 2">
    <name type="scientific">candidate division TA06 bacterium B3_TA06</name>
    <dbReference type="NCBI Taxonomy" id="2012487"/>
    <lineage>
        <taxon>Bacteria</taxon>
        <taxon>Bacteria division TA06</taxon>
    </lineage>
</organism>